<keyword evidence="5 13" id="KW-0812">Transmembrane</keyword>
<feature type="transmembrane region" description="Helical" evidence="13">
    <location>
        <begin position="114"/>
        <end position="134"/>
    </location>
</feature>
<dbReference type="InterPro" id="IPR010617">
    <property type="entry name" value="TMEM175-like"/>
</dbReference>
<feature type="transmembrane region" description="Helical" evidence="13">
    <location>
        <begin position="52"/>
        <end position="73"/>
    </location>
</feature>
<evidence type="ECO:0000256" key="7">
    <source>
        <dbReference type="ARBA" id="ARBA00022958"/>
    </source>
</evidence>
<dbReference type="Proteomes" id="UP001056336">
    <property type="component" value="Chromosome"/>
</dbReference>
<evidence type="ECO:0000256" key="6">
    <source>
        <dbReference type="ARBA" id="ARBA00022826"/>
    </source>
</evidence>
<evidence type="ECO:0000256" key="2">
    <source>
        <dbReference type="ARBA" id="ARBA00006920"/>
    </source>
</evidence>
<keyword evidence="3" id="KW-0813">Transport</keyword>
<proteinExistence type="inferred from homology"/>
<evidence type="ECO:0000256" key="1">
    <source>
        <dbReference type="ARBA" id="ARBA00004141"/>
    </source>
</evidence>
<dbReference type="Pfam" id="PF06736">
    <property type="entry name" value="TMEM175"/>
    <property type="match status" value="1"/>
</dbReference>
<keyword evidence="10 13" id="KW-0472">Membrane</keyword>
<feature type="transmembrane region" description="Helical" evidence="13">
    <location>
        <begin position="12"/>
        <end position="32"/>
    </location>
</feature>
<gene>
    <name evidence="14" type="ORF">M6D93_09895</name>
</gene>
<evidence type="ECO:0000256" key="3">
    <source>
        <dbReference type="ARBA" id="ARBA00022448"/>
    </source>
</evidence>
<evidence type="ECO:0000256" key="11">
    <source>
        <dbReference type="ARBA" id="ARBA00023303"/>
    </source>
</evidence>
<evidence type="ECO:0000256" key="10">
    <source>
        <dbReference type="ARBA" id="ARBA00023136"/>
    </source>
</evidence>
<comment type="similarity">
    <text evidence="2">Belongs to the TMEM175 family.</text>
</comment>
<dbReference type="PANTHER" id="PTHR31462">
    <property type="entry name" value="ENDOSOMAL/LYSOSOMAL POTASSIUM CHANNEL TMEM175"/>
    <property type="match status" value="1"/>
</dbReference>
<protein>
    <submittedName>
        <fullName evidence="14">TMEM175 family protein</fullName>
    </submittedName>
</protein>
<feature type="transmembrane region" description="Helical" evidence="13">
    <location>
        <begin position="80"/>
        <end position="102"/>
    </location>
</feature>
<dbReference type="RefSeq" id="WP_249768961.1">
    <property type="nucleotide sequence ID" value="NZ_CP097332.1"/>
</dbReference>
<dbReference type="EMBL" id="CP097332">
    <property type="protein sequence ID" value="UQX86626.1"/>
    <property type="molecule type" value="Genomic_DNA"/>
</dbReference>
<comment type="catalytic activity">
    <reaction evidence="12">
        <text>K(+)(in) = K(+)(out)</text>
        <dbReference type="Rhea" id="RHEA:29463"/>
        <dbReference type="ChEBI" id="CHEBI:29103"/>
    </reaction>
</comment>
<organism evidence="14 15">
    <name type="scientific">Jatrophihabitans telluris</name>
    <dbReference type="NCBI Taxonomy" id="2038343"/>
    <lineage>
        <taxon>Bacteria</taxon>
        <taxon>Bacillati</taxon>
        <taxon>Actinomycetota</taxon>
        <taxon>Actinomycetes</taxon>
        <taxon>Jatrophihabitantales</taxon>
        <taxon>Jatrophihabitantaceae</taxon>
        <taxon>Jatrophihabitans</taxon>
    </lineage>
</organism>
<comment type="subcellular location">
    <subcellularLocation>
        <location evidence="1">Membrane</location>
        <topology evidence="1">Multi-pass membrane protein</topology>
    </subcellularLocation>
</comment>
<keyword evidence="15" id="KW-1185">Reference proteome</keyword>
<evidence type="ECO:0000256" key="9">
    <source>
        <dbReference type="ARBA" id="ARBA00023065"/>
    </source>
</evidence>
<keyword evidence="7" id="KW-0630">Potassium</keyword>
<evidence type="ECO:0000313" key="15">
    <source>
        <dbReference type="Proteomes" id="UP001056336"/>
    </source>
</evidence>
<keyword evidence="6" id="KW-0631">Potassium channel</keyword>
<reference evidence="14" key="2">
    <citation type="submission" date="2022-05" db="EMBL/GenBank/DDBJ databases">
        <authorList>
            <person name="Kim J.-S."/>
            <person name="Lee K."/>
            <person name="Suh M."/>
            <person name="Eom M."/>
            <person name="Kim J.-S."/>
            <person name="Kim D.-S."/>
            <person name="Ko S.-H."/>
            <person name="Shin Y."/>
            <person name="Lee J.-S."/>
        </authorList>
    </citation>
    <scope>NUCLEOTIDE SEQUENCE</scope>
    <source>
        <strain evidence="14">N237</strain>
    </source>
</reference>
<evidence type="ECO:0000313" key="14">
    <source>
        <dbReference type="EMBL" id="UQX86626.1"/>
    </source>
</evidence>
<dbReference type="PANTHER" id="PTHR31462:SF5">
    <property type="entry name" value="ENDOSOMAL_LYSOSOMAL PROTON CHANNEL TMEM175"/>
    <property type="match status" value="1"/>
</dbReference>
<keyword evidence="11" id="KW-0407">Ion channel</keyword>
<keyword evidence="8 13" id="KW-1133">Transmembrane helix</keyword>
<feature type="transmembrane region" description="Helical" evidence="13">
    <location>
        <begin position="155"/>
        <end position="175"/>
    </location>
</feature>
<accession>A0ABY4QUR9</accession>
<evidence type="ECO:0000256" key="5">
    <source>
        <dbReference type="ARBA" id="ARBA00022692"/>
    </source>
</evidence>
<keyword evidence="9" id="KW-0406">Ion transport</keyword>
<sequence>MRQSGKARSEAFSDGVIAVAITLLVLDLHVYVDGHGSLARQLRDQWPTYAAYVVTFFVIGVIWVNHHSLMMLVDNVDRTLLFYNLLLLLAVTTMPFATSVLADYLRVGGADARLAVTLYGAVSELMAIAFTLMLHRMIHAGLIIFPVDRTQSRRALQRFGLGLAVYPVITVIGLWSPPVMLGLYALQTAYYLFDQAPILGNTIVVGPPAGQQTPQ</sequence>
<reference evidence="14" key="1">
    <citation type="journal article" date="2018" name="Int. J. Syst. Evol. Microbiol.">
        <title>Jatrophihabitans telluris sp. nov., isolated from sediment soil of lava forest wetlands and the emended description of the genus Jatrophihabitans.</title>
        <authorList>
            <person name="Lee K.C."/>
            <person name="Suh M.K."/>
            <person name="Eom M.K."/>
            <person name="Kim K.K."/>
            <person name="Kim J.S."/>
            <person name="Kim D.S."/>
            <person name="Ko S.H."/>
            <person name="Shin Y.K."/>
            <person name="Lee J.S."/>
        </authorList>
    </citation>
    <scope>NUCLEOTIDE SEQUENCE</scope>
    <source>
        <strain evidence="14">N237</strain>
    </source>
</reference>
<name>A0ABY4QUR9_9ACTN</name>
<keyword evidence="4" id="KW-0633">Potassium transport</keyword>
<evidence type="ECO:0000256" key="8">
    <source>
        <dbReference type="ARBA" id="ARBA00022989"/>
    </source>
</evidence>
<evidence type="ECO:0000256" key="4">
    <source>
        <dbReference type="ARBA" id="ARBA00022538"/>
    </source>
</evidence>
<evidence type="ECO:0000256" key="12">
    <source>
        <dbReference type="ARBA" id="ARBA00034430"/>
    </source>
</evidence>
<evidence type="ECO:0000256" key="13">
    <source>
        <dbReference type="SAM" id="Phobius"/>
    </source>
</evidence>